<feature type="transmembrane region" description="Helical" evidence="1">
    <location>
        <begin position="6"/>
        <end position="25"/>
    </location>
</feature>
<evidence type="ECO:0000256" key="1">
    <source>
        <dbReference type="SAM" id="Phobius"/>
    </source>
</evidence>
<dbReference type="NCBIfam" id="TIGR02226">
    <property type="entry name" value="two_anch"/>
    <property type="match status" value="1"/>
</dbReference>
<dbReference type="InterPro" id="IPR011933">
    <property type="entry name" value="Double_TM_dom"/>
</dbReference>
<feature type="transmembrane region" description="Helical" evidence="1">
    <location>
        <begin position="446"/>
        <end position="465"/>
    </location>
</feature>
<evidence type="ECO:0000313" key="4">
    <source>
        <dbReference type="Proteomes" id="UP000266389"/>
    </source>
</evidence>
<gene>
    <name evidence="3" type="ORF">D0433_10785</name>
</gene>
<feature type="domain" description="Aerotolerance regulator N-terminal" evidence="2">
    <location>
        <begin position="1"/>
        <end position="77"/>
    </location>
</feature>
<dbReference type="InterPro" id="IPR024163">
    <property type="entry name" value="Aerotolerance_reg_N"/>
</dbReference>
<dbReference type="Pfam" id="PF07584">
    <property type="entry name" value="BatA"/>
    <property type="match status" value="1"/>
</dbReference>
<keyword evidence="1" id="KW-0472">Membrane</keyword>
<comment type="caution">
    <text evidence="3">The sequence shown here is derived from an EMBL/GenBank/DDBJ whole genome shotgun (WGS) entry which is preliminary data.</text>
</comment>
<dbReference type="Proteomes" id="UP000266389">
    <property type="component" value="Unassembled WGS sequence"/>
</dbReference>
<organism evidence="3 4">
    <name type="scientific">Candidatus Thermochlorobacter aerophilus</name>
    <dbReference type="NCBI Taxonomy" id="1868324"/>
    <lineage>
        <taxon>Bacteria</taxon>
        <taxon>Pseudomonadati</taxon>
        <taxon>Chlorobiota</taxon>
        <taxon>Chlorobiia</taxon>
        <taxon>Chlorobiales</taxon>
        <taxon>Candidatus Thermochlorobacteriaceae</taxon>
        <taxon>Candidatus Thermochlorobacter</taxon>
    </lineage>
</organism>
<sequence length="470" mass="53459">MVELLSPLALTGLFSLAVPLAIHLLSRHYAQVIKVGSIKFLKAAEPATFRRFALSEWWLLVLRLLLLTLATLALARPVLRARLESRSAPGWVLVSPDLWQRATDPHFYHCIDSLRAVGYEPHLLLPTFPALPPDSVATEPVDAWSMLEELDHLLPQDTRLVVLTGEQVALLHGKRPTLSREVVWLTFPHTEKKTWVHHAKHVGKDSVWVVLGESHRDYTRFQTKLISSLAAAQQRYSIPPPAPLQRFAIFFDDSTQHDAEYLRYALQAIQQQFFHDFQLTMRPIRDTAALRLLPDMLFWLSAHPLPTSLISTPFILRYGGSRASSIQSVIVLPSGELLQMRQRTFSSQYRHALWTDGFGEPILEQCRTANGNEYIFYSRFSPEWNQLVFSPIFPEWIAQLVLHELYQPNMPDLRRTTDLQRLPHHAPTAPPSASASAFATAAQTPLALPLWIFVAILFIIERALAHRIST</sequence>
<dbReference type="AlphaFoldDB" id="A0A395LXZ4"/>
<dbReference type="PANTHER" id="PTHR37464">
    <property type="entry name" value="BLL2463 PROTEIN"/>
    <property type="match status" value="1"/>
</dbReference>
<feature type="transmembrane region" description="Helical" evidence="1">
    <location>
        <begin position="57"/>
        <end position="79"/>
    </location>
</feature>
<dbReference type="PANTHER" id="PTHR37464:SF1">
    <property type="entry name" value="BLL2463 PROTEIN"/>
    <property type="match status" value="1"/>
</dbReference>
<keyword evidence="1" id="KW-0812">Transmembrane</keyword>
<keyword evidence="1" id="KW-1133">Transmembrane helix</keyword>
<evidence type="ECO:0000259" key="2">
    <source>
        <dbReference type="Pfam" id="PF07584"/>
    </source>
</evidence>
<evidence type="ECO:0000313" key="3">
    <source>
        <dbReference type="EMBL" id="RFM23412.1"/>
    </source>
</evidence>
<reference evidence="3 4" key="1">
    <citation type="journal article" date="2011" name="ISME J.">
        <title>Community ecology of hot spring cyanobacterial mats: predominant populations and their functional potential.</title>
        <authorList>
            <person name="Klatt C.G."/>
            <person name="Wood J.M."/>
            <person name="Rusch D.B."/>
            <person name="Bateson M.M."/>
            <person name="Hamamura N."/>
            <person name="Heidelberg J.F."/>
            <person name="Grossman A.R."/>
            <person name="Bhaya D."/>
            <person name="Cohan F.M."/>
            <person name="Kuhl M."/>
            <person name="Bryant D.A."/>
            <person name="Ward D.M."/>
        </authorList>
    </citation>
    <scope>NUCLEOTIDE SEQUENCE [LARGE SCALE GENOMIC DNA]</scope>
    <source>
        <strain evidence="3">OS</strain>
    </source>
</reference>
<proteinExistence type="predicted"/>
<accession>A0A395LXZ4</accession>
<protein>
    <recommendedName>
        <fullName evidence="2">Aerotolerance regulator N-terminal domain-containing protein</fullName>
    </recommendedName>
</protein>
<dbReference type="EMBL" id="PHFL01000065">
    <property type="protein sequence ID" value="RFM23412.1"/>
    <property type="molecule type" value="Genomic_DNA"/>
</dbReference>
<name>A0A395LXZ4_9BACT</name>